<reference evidence="1 2" key="1">
    <citation type="journal article" date="2016" name="Sci. Rep.">
        <title>Draft genome sequencing and secretome analysis of fungal phytopathogen Ascochyta rabiei provides insight into the necrotrophic effector repertoire.</title>
        <authorList>
            <person name="Verma S."/>
            <person name="Gazara R.K."/>
            <person name="Nizam S."/>
            <person name="Parween S."/>
            <person name="Chattopadhyay D."/>
            <person name="Verma P.K."/>
        </authorList>
    </citation>
    <scope>NUCLEOTIDE SEQUENCE [LARGE SCALE GENOMIC DNA]</scope>
    <source>
        <strain evidence="1 2">ArDII</strain>
    </source>
</reference>
<dbReference type="EMBL" id="JYNV01000243">
    <property type="protein sequence ID" value="KZM21559.1"/>
    <property type="molecule type" value="Genomic_DNA"/>
</dbReference>
<protein>
    <submittedName>
        <fullName evidence="1">Uncharacterized protein</fullName>
    </submittedName>
</protein>
<organism evidence="1 2">
    <name type="scientific">Didymella rabiei</name>
    <name type="common">Chickpea ascochyta blight fungus</name>
    <name type="synonym">Mycosphaerella rabiei</name>
    <dbReference type="NCBI Taxonomy" id="5454"/>
    <lineage>
        <taxon>Eukaryota</taxon>
        <taxon>Fungi</taxon>
        <taxon>Dikarya</taxon>
        <taxon>Ascomycota</taxon>
        <taxon>Pezizomycotina</taxon>
        <taxon>Dothideomycetes</taxon>
        <taxon>Pleosporomycetidae</taxon>
        <taxon>Pleosporales</taxon>
        <taxon>Pleosporineae</taxon>
        <taxon>Didymellaceae</taxon>
        <taxon>Ascochyta</taxon>
    </lineage>
</organism>
<gene>
    <name evidence="1" type="ORF">ST47_g7282</name>
</gene>
<accession>A0A163B451</accession>
<keyword evidence="2" id="KW-1185">Reference proteome</keyword>
<proteinExistence type="predicted"/>
<dbReference type="AlphaFoldDB" id="A0A163B451"/>
<dbReference type="Proteomes" id="UP000076837">
    <property type="component" value="Unassembled WGS sequence"/>
</dbReference>
<comment type="caution">
    <text evidence="1">The sequence shown here is derived from an EMBL/GenBank/DDBJ whole genome shotgun (WGS) entry which is preliminary data.</text>
</comment>
<sequence>MVCRNEHPTDTNSVGLTAMLCELRLERIAQTWRDRCTVKHNIWANEYNRRIEEKKAQEEDDKMFIEKCTVWWKECRELANQLRALFHKFRTNHPVTPADWEALTAGKERKVFAVLSTCYPKETWPRSVPYLNLIAHALYEEEEDDRRLWYMEQYLVAMEDIRRRGEEVLGTKRIMGNSSARISFQAPLTEAQVLENRETLRVKKQQLQADKAQFFAELYDFILARLHGHVVLDGGWDVDVWAESVLEEIGIIATDEVKEHVVHFVHQMSDEPIDESEDMANVAFEQDINCEGEFFLPYDV</sequence>
<name>A0A163B451_DIDRA</name>
<evidence type="ECO:0000313" key="2">
    <source>
        <dbReference type="Proteomes" id="UP000076837"/>
    </source>
</evidence>
<dbReference type="OrthoDB" id="3784243at2759"/>
<evidence type="ECO:0000313" key="1">
    <source>
        <dbReference type="EMBL" id="KZM21559.1"/>
    </source>
</evidence>